<evidence type="ECO:0000313" key="1">
    <source>
        <dbReference type="EMBL" id="MEK8128408.1"/>
    </source>
</evidence>
<organism evidence="1 2">
    <name type="scientific">Paenibacillus filicis</name>
    <dbReference type="NCBI Taxonomy" id="669464"/>
    <lineage>
        <taxon>Bacteria</taxon>
        <taxon>Bacillati</taxon>
        <taxon>Bacillota</taxon>
        <taxon>Bacilli</taxon>
        <taxon>Bacillales</taxon>
        <taxon>Paenibacillaceae</taxon>
        <taxon>Paenibacillus</taxon>
    </lineage>
</organism>
<evidence type="ECO:0000313" key="2">
    <source>
        <dbReference type="Proteomes" id="UP001469365"/>
    </source>
</evidence>
<name>A0ABU9DHQ2_9BACL</name>
<sequence>MNVHEAITTHTSKQHAHLQRFLELEEARERAIDRALAACAEGRPVQVEEINAWTDRINEHAHHGISPTRVRVTEQMIREFAARR</sequence>
<dbReference type="EMBL" id="JBBPCC010000006">
    <property type="protein sequence ID" value="MEK8128408.1"/>
    <property type="molecule type" value="Genomic_DNA"/>
</dbReference>
<protein>
    <submittedName>
        <fullName evidence="1">DUF2533 family protein</fullName>
    </submittedName>
</protein>
<reference evidence="1 2" key="1">
    <citation type="submission" date="2024-04" db="EMBL/GenBank/DDBJ databases">
        <title>draft genome sequnece of Paenibacillus filicis.</title>
        <authorList>
            <person name="Kim D.-U."/>
        </authorList>
    </citation>
    <scope>NUCLEOTIDE SEQUENCE [LARGE SCALE GENOMIC DNA]</scope>
    <source>
        <strain evidence="1 2">KACC14197</strain>
    </source>
</reference>
<proteinExistence type="predicted"/>
<dbReference type="InterPro" id="IPR019688">
    <property type="entry name" value="DUF2533"/>
</dbReference>
<keyword evidence="2" id="KW-1185">Reference proteome</keyword>
<comment type="caution">
    <text evidence="1">The sequence shown here is derived from an EMBL/GenBank/DDBJ whole genome shotgun (WGS) entry which is preliminary data.</text>
</comment>
<dbReference type="RefSeq" id="WP_341415490.1">
    <property type="nucleotide sequence ID" value="NZ_JBBPCC010000006.1"/>
</dbReference>
<gene>
    <name evidence="1" type="ORF">WMW72_10880</name>
</gene>
<dbReference type="Pfam" id="PF10752">
    <property type="entry name" value="DUF2533"/>
    <property type="match status" value="1"/>
</dbReference>
<dbReference type="Proteomes" id="UP001469365">
    <property type="component" value="Unassembled WGS sequence"/>
</dbReference>
<accession>A0ABU9DHQ2</accession>